<dbReference type="EMBL" id="CAJPWZ010001112">
    <property type="protein sequence ID" value="CAG2208531.1"/>
    <property type="molecule type" value="Genomic_DNA"/>
</dbReference>
<evidence type="ECO:0000313" key="2">
    <source>
        <dbReference type="EMBL" id="CAG2208531.1"/>
    </source>
</evidence>
<protein>
    <submittedName>
        <fullName evidence="2">Uncharacterized protein</fullName>
    </submittedName>
</protein>
<feature type="compositionally biased region" description="Pro residues" evidence="1">
    <location>
        <begin position="27"/>
        <end position="48"/>
    </location>
</feature>
<organism evidence="2 3">
    <name type="scientific">Mytilus edulis</name>
    <name type="common">Blue mussel</name>
    <dbReference type="NCBI Taxonomy" id="6550"/>
    <lineage>
        <taxon>Eukaryota</taxon>
        <taxon>Metazoa</taxon>
        <taxon>Spiralia</taxon>
        <taxon>Lophotrochozoa</taxon>
        <taxon>Mollusca</taxon>
        <taxon>Bivalvia</taxon>
        <taxon>Autobranchia</taxon>
        <taxon>Pteriomorphia</taxon>
        <taxon>Mytilida</taxon>
        <taxon>Mytiloidea</taxon>
        <taxon>Mytilidae</taxon>
        <taxon>Mytilinae</taxon>
        <taxon>Mytilus</taxon>
    </lineage>
</organism>
<comment type="caution">
    <text evidence="2">The sequence shown here is derived from an EMBL/GenBank/DDBJ whole genome shotgun (WGS) entry which is preliminary data.</text>
</comment>
<evidence type="ECO:0000256" key="1">
    <source>
        <dbReference type="SAM" id="MobiDB-lite"/>
    </source>
</evidence>
<gene>
    <name evidence="2" type="ORF">MEDL_22714</name>
</gene>
<accession>A0A8S3RNU2</accession>
<feature type="compositionally biased region" description="Basic and acidic residues" evidence="1">
    <location>
        <begin position="75"/>
        <end position="84"/>
    </location>
</feature>
<sequence length="278" mass="31105">MKRPYPEKMKRPYKSDQDKAPEVLEAPPSPAPPSPPPSPAPPSPPPAPQRHQWQGCPQPPPFLQDCASLSTGSQDRVHHTAASERGTRHLIHFTTGVIFPAKITHNMTETSKDTPKSKETDKVIKQLSAKINKEPKNAGHFFKRAQQYSKKEDYEKCFNDAKHALDLDESLVEAAVLGGEAATKCGKFQGAHSIFSIGLKQDKKDENLIQGLKKLQRAIVNSYDTEDTTEQGYNAVDLCTQSPYPGDDQLLNLEKEILDRRHDIREVSRLPKKEIDQI</sequence>
<dbReference type="SUPFAM" id="SSF48452">
    <property type="entry name" value="TPR-like"/>
    <property type="match status" value="1"/>
</dbReference>
<evidence type="ECO:0000313" key="3">
    <source>
        <dbReference type="Proteomes" id="UP000683360"/>
    </source>
</evidence>
<feature type="compositionally biased region" description="Basic and acidic residues" evidence="1">
    <location>
        <begin position="1"/>
        <end position="22"/>
    </location>
</feature>
<proteinExistence type="predicted"/>
<dbReference type="InterPro" id="IPR011990">
    <property type="entry name" value="TPR-like_helical_dom_sf"/>
</dbReference>
<feature type="region of interest" description="Disordered" evidence="1">
    <location>
        <begin position="1"/>
        <end position="84"/>
    </location>
</feature>
<name>A0A8S3RNU2_MYTED</name>
<dbReference type="AlphaFoldDB" id="A0A8S3RNU2"/>
<dbReference type="Gene3D" id="1.25.40.10">
    <property type="entry name" value="Tetratricopeptide repeat domain"/>
    <property type="match status" value="1"/>
</dbReference>
<dbReference type="Proteomes" id="UP000683360">
    <property type="component" value="Unassembled WGS sequence"/>
</dbReference>
<keyword evidence="3" id="KW-1185">Reference proteome</keyword>
<reference evidence="2" key="1">
    <citation type="submission" date="2021-03" db="EMBL/GenBank/DDBJ databases">
        <authorList>
            <person name="Bekaert M."/>
        </authorList>
    </citation>
    <scope>NUCLEOTIDE SEQUENCE</scope>
</reference>